<evidence type="ECO:0000313" key="1">
    <source>
        <dbReference type="EMBL" id="GAH35920.1"/>
    </source>
</evidence>
<organism evidence="1">
    <name type="scientific">marine sediment metagenome</name>
    <dbReference type="NCBI Taxonomy" id="412755"/>
    <lineage>
        <taxon>unclassified sequences</taxon>
        <taxon>metagenomes</taxon>
        <taxon>ecological metagenomes</taxon>
    </lineage>
</organism>
<protein>
    <submittedName>
        <fullName evidence="1">Uncharacterized protein</fullName>
    </submittedName>
</protein>
<dbReference type="AlphaFoldDB" id="X1FTR1"/>
<sequence length="145" mass="17246">MAHIIVAAEGWSEHLEKFEKAFNGREYCDGECKLRVREIKLYNLGFNECGYKEVLADLKGMMRYNQDKRKTQKDTSHELHSKFQKYIRYFRKFFKMIKPIEDDLDSVEVSSFVKDNQKKGNWFMTSLIPIGLVNDYHDENGKEFV</sequence>
<comment type="caution">
    <text evidence="1">The sequence shown here is derived from an EMBL/GenBank/DDBJ whole genome shotgun (WGS) entry which is preliminary data.</text>
</comment>
<accession>X1FTR1</accession>
<proteinExistence type="predicted"/>
<name>X1FTR1_9ZZZZ</name>
<gene>
    <name evidence="1" type="ORF">S03H2_10518</name>
</gene>
<reference evidence="1" key="1">
    <citation type="journal article" date="2014" name="Front. Microbiol.">
        <title>High frequency of phylogenetically diverse reductive dehalogenase-homologous genes in deep subseafloor sedimentary metagenomes.</title>
        <authorList>
            <person name="Kawai M."/>
            <person name="Futagami T."/>
            <person name="Toyoda A."/>
            <person name="Takaki Y."/>
            <person name="Nishi S."/>
            <person name="Hori S."/>
            <person name="Arai W."/>
            <person name="Tsubouchi T."/>
            <person name="Morono Y."/>
            <person name="Uchiyama I."/>
            <person name="Ito T."/>
            <person name="Fujiyama A."/>
            <person name="Inagaki F."/>
            <person name="Takami H."/>
        </authorList>
    </citation>
    <scope>NUCLEOTIDE SEQUENCE</scope>
    <source>
        <strain evidence="1">Expedition CK06-06</strain>
    </source>
</reference>
<dbReference type="EMBL" id="BARU01005408">
    <property type="protein sequence ID" value="GAH35920.1"/>
    <property type="molecule type" value="Genomic_DNA"/>
</dbReference>